<dbReference type="CDD" id="cd07341">
    <property type="entry name" value="M56_BlaR1_MecR1_like"/>
    <property type="match status" value="1"/>
</dbReference>
<comment type="subcellular location">
    <subcellularLocation>
        <location evidence="1">Membrane</location>
        <topology evidence="1">Single-pass membrane protein</topology>
    </subcellularLocation>
</comment>
<evidence type="ECO:0000313" key="8">
    <source>
        <dbReference type="Proteomes" id="UP000290253"/>
    </source>
</evidence>
<dbReference type="Pfam" id="PF05569">
    <property type="entry name" value="Peptidase_M56"/>
    <property type="match status" value="1"/>
</dbReference>
<comment type="caution">
    <text evidence="7">The sequence shown here is derived from an EMBL/GenBank/DDBJ whole genome shotgun (WGS) entry which is preliminary data.</text>
</comment>
<dbReference type="Gene3D" id="3.30.2010.10">
    <property type="entry name" value="Metalloproteases ('zincins'), catalytic domain"/>
    <property type="match status" value="1"/>
</dbReference>
<dbReference type="PROSITE" id="PS52015">
    <property type="entry name" value="TONB_CTD"/>
    <property type="match status" value="1"/>
</dbReference>
<dbReference type="Pfam" id="PF03544">
    <property type="entry name" value="TonB_C"/>
    <property type="match status" value="1"/>
</dbReference>
<gene>
    <name evidence="7" type="ORF">ESZ00_01815</name>
</gene>
<dbReference type="InterPro" id="IPR008756">
    <property type="entry name" value="Peptidase_M56"/>
</dbReference>
<dbReference type="PANTHER" id="PTHR34978:SF3">
    <property type="entry name" value="SLR0241 PROTEIN"/>
    <property type="match status" value="1"/>
</dbReference>
<dbReference type="RefSeq" id="WP_129206459.1">
    <property type="nucleotide sequence ID" value="NZ_BMGU01000001.1"/>
</dbReference>
<evidence type="ECO:0000259" key="6">
    <source>
        <dbReference type="PROSITE" id="PS52015"/>
    </source>
</evidence>
<accession>A0A4Q1SH62</accession>
<keyword evidence="4 5" id="KW-0472">Membrane</keyword>
<feature type="transmembrane region" description="Helical" evidence="5">
    <location>
        <begin position="46"/>
        <end position="70"/>
    </location>
</feature>
<evidence type="ECO:0000256" key="1">
    <source>
        <dbReference type="ARBA" id="ARBA00004167"/>
    </source>
</evidence>
<feature type="transmembrane region" description="Helical" evidence="5">
    <location>
        <begin position="318"/>
        <end position="340"/>
    </location>
</feature>
<feature type="transmembrane region" description="Helical" evidence="5">
    <location>
        <begin position="21"/>
        <end position="39"/>
    </location>
</feature>
<dbReference type="OrthoDB" id="15218at2"/>
<evidence type="ECO:0000256" key="2">
    <source>
        <dbReference type="ARBA" id="ARBA00022692"/>
    </source>
</evidence>
<reference evidence="7 8" key="1">
    <citation type="journal article" date="2016" name="Int. J. Syst. Evol. Microbiol.">
        <title>Acidipila dinghuensis sp. nov., an acidobacterium isolated from forest soil.</title>
        <authorList>
            <person name="Jiang Y.W."/>
            <person name="Wang J."/>
            <person name="Chen M.H."/>
            <person name="Lv Y.Y."/>
            <person name="Qiu L.H."/>
        </authorList>
    </citation>
    <scope>NUCLEOTIDE SEQUENCE [LARGE SCALE GENOMIC DNA]</scope>
    <source>
        <strain evidence="7 8">DHOF10</strain>
    </source>
</reference>
<dbReference type="InterPro" id="IPR006260">
    <property type="entry name" value="TonB/TolA_C"/>
</dbReference>
<dbReference type="EMBL" id="SDMK01000001">
    <property type="protein sequence ID" value="RXS96709.1"/>
    <property type="molecule type" value="Genomic_DNA"/>
</dbReference>
<dbReference type="NCBIfam" id="TIGR01352">
    <property type="entry name" value="tonB_Cterm"/>
    <property type="match status" value="1"/>
</dbReference>
<dbReference type="SUPFAM" id="SSF74653">
    <property type="entry name" value="TolA/TonB C-terminal domain"/>
    <property type="match status" value="1"/>
</dbReference>
<feature type="domain" description="TonB C-terminal" evidence="6">
    <location>
        <begin position="361"/>
        <end position="455"/>
    </location>
</feature>
<evidence type="ECO:0000256" key="5">
    <source>
        <dbReference type="SAM" id="Phobius"/>
    </source>
</evidence>
<keyword evidence="3 5" id="KW-1133">Transmembrane helix</keyword>
<protein>
    <submittedName>
        <fullName evidence="7">M56 family peptidase</fullName>
    </submittedName>
</protein>
<dbReference type="Proteomes" id="UP000290253">
    <property type="component" value="Unassembled WGS sequence"/>
</dbReference>
<organism evidence="7 8">
    <name type="scientific">Silvibacterium dinghuense</name>
    <dbReference type="NCBI Taxonomy" id="1560006"/>
    <lineage>
        <taxon>Bacteria</taxon>
        <taxon>Pseudomonadati</taxon>
        <taxon>Acidobacteriota</taxon>
        <taxon>Terriglobia</taxon>
        <taxon>Terriglobales</taxon>
        <taxon>Acidobacteriaceae</taxon>
        <taxon>Silvibacterium</taxon>
    </lineage>
</organism>
<feature type="transmembrane region" description="Helical" evidence="5">
    <location>
        <begin position="117"/>
        <end position="140"/>
    </location>
</feature>
<evidence type="ECO:0000256" key="4">
    <source>
        <dbReference type="ARBA" id="ARBA00023136"/>
    </source>
</evidence>
<proteinExistence type="predicted"/>
<keyword evidence="8" id="KW-1185">Reference proteome</keyword>
<evidence type="ECO:0000256" key="3">
    <source>
        <dbReference type="ARBA" id="ARBA00022989"/>
    </source>
</evidence>
<evidence type="ECO:0000313" key="7">
    <source>
        <dbReference type="EMBL" id="RXS96709.1"/>
    </source>
</evidence>
<dbReference type="InterPro" id="IPR052173">
    <property type="entry name" value="Beta-lactam_resp_regulator"/>
</dbReference>
<keyword evidence="2 5" id="KW-0812">Transmembrane</keyword>
<dbReference type="Gene3D" id="3.30.1150.10">
    <property type="match status" value="1"/>
</dbReference>
<sequence length="526" mass="56326">MTITGHIASFLPLLGWSLLHFVWQGALLGLLLGAWLGAVKNATPRLRYAVCCATLAAMLLCPLLTVVYLAGQNSSRFTYETGASVASEASAQPLPGSAAPWRLADELTTAADREMPWILTAWIAGVLLALARMAAASLAADRLKKQSLLPAPDSIVASAMRTAQKLGMEPAFRIFLSARVTTPMVVGWLRPVVLLPLTCVIGLSPEQMEALLAHELAHIRRKDYQVNLLQVAAEAVLFYHPAVWWTSRQIRRERELCCDDVAVAISGSPLLYARALYLLEEQRSPETFALAANGGQLTMRIQRLLYGPSTQTPSRRTALSLFATGAILAGALLVLAGFAANRATAEIQQTATQVSAPAVTESEARQHLLAHQEPAYPPIARAAHIDGEVAVAVTIDESGKVIQAHIVSGPPMLQSAALEAVIRWSFTPFSIDGSTATVRTTLTVPFKGDANAPAISEEDAALACTYYDRGVRSGSAGVCERGPSQSGIFVCAKISDRQQTQLQEGCKQKVESFEATHTGAVEKITP</sequence>
<dbReference type="InterPro" id="IPR037682">
    <property type="entry name" value="TonB_C"/>
</dbReference>
<dbReference type="GO" id="GO:0016020">
    <property type="term" value="C:membrane"/>
    <property type="evidence" value="ECO:0007669"/>
    <property type="project" value="UniProtKB-SubCell"/>
</dbReference>
<dbReference type="AlphaFoldDB" id="A0A4Q1SH62"/>
<dbReference type="PANTHER" id="PTHR34978">
    <property type="entry name" value="POSSIBLE SENSOR-TRANSDUCER PROTEIN BLAR"/>
    <property type="match status" value="1"/>
</dbReference>
<name>A0A4Q1SH62_9BACT</name>
<dbReference type="GO" id="GO:0055085">
    <property type="term" value="P:transmembrane transport"/>
    <property type="evidence" value="ECO:0007669"/>
    <property type="project" value="InterPro"/>
</dbReference>